<dbReference type="CDD" id="cd12148">
    <property type="entry name" value="fungal_TF_MHR"/>
    <property type="match status" value="1"/>
</dbReference>
<evidence type="ECO:0000259" key="5">
    <source>
        <dbReference type="SMART" id="SM00906"/>
    </source>
</evidence>
<dbReference type="SMART" id="SM00906">
    <property type="entry name" value="Fungal_trans"/>
    <property type="match status" value="1"/>
</dbReference>
<dbReference type="eggNOG" id="ENOG502S0D7">
    <property type="taxonomic scope" value="Eukaryota"/>
</dbReference>
<accession>V5FMU2</accession>
<dbReference type="InParanoid" id="V5FMU2"/>
<evidence type="ECO:0000256" key="4">
    <source>
        <dbReference type="ARBA" id="ARBA00023242"/>
    </source>
</evidence>
<dbReference type="PANTHER" id="PTHR47424:SF3">
    <property type="entry name" value="REGULATORY PROTEIN GAL4"/>
    <property type="match status" value="1"/>
</dbReference>
<proteinExistence type="predicted"/>
<dbReference type="SUPFAM" id="SSF53474">
    <property type="entry name" value="alpha/beta-Hydrolases"/>
    <property type="match status" value="1"/>
</dbReference>
<name>V5FMU2_BYSSN</name>
<keyword evidence="2" id="KW-0238">DNA-binding</keyword>
<dbReference type="AlphaFoldDB" id="V5FMU2"/>
<organism evidence="6 7">
    <name type="scientific">Byssochlamys spectabilis (strain No. 5 / NBRC 109023)</name>
    <name type="common">Paecilomyces variotii</name>
    <dbReference type="NCBI Taxonomy" id="1356009"/>
    <lineage>
        <taxon>Eukaryota</taxon>
        <taxon>Fungi</taxon>
        <taxon>Dikarya</taxon>
        <taxon>Ascomycota</taxon>
        <taxon>Pezizomycotina</taxon>
        <taxon>Eurotiomycetes</taxon>
        <taxon>Eurotiomycetidae</taxon>
        <taxon>Eurotiales</taxon>
        <taxon>Thermoascaceae</taxon>
        <taxon>Paecilomyces</taxon>
    </lineage>
</organism>
<keyword evidence="7" id="KW-1185">Reference proteome</keyword>
<dbReference type="GO" id="GO:0000981">
    <property type="term" value="F:DNA-binding transcription factor activity, RNA polymerase II-specific"/>
    <property type="evidence" value="ECO:0007669"/>
    <property type="project" value="TreeGrafter"/>
</dbReference>
<dbReference type="InterPro" id="IPR051127">
    <property type="entry name" value="Fungal_SecMet_Regulators"/>
</dbReference>
<dbReference type="Proteomes" id="UP000018001">
    <property type="component" value="Unassembled WGS sequence"/>
</dbReference>
<comment type="caution">
    <text evidence="6">The sequence shown here is derived from an EMBL/GenBank/DDBJ whole genome shotgun (WGS) entry which is preliminary data.</text>
</comment>
<dbReference type="EMBL" id="BAUL01000291">
    <property type="protein sequence ID" value="GAD99319.1"/>
    <property type="molecule type" value="Genomic_DNA"/>
</dbReference>
<dbReference type="GO" id="GO:0005634">
    <property type="term" value="C:nucleus"/>
    <property type="evidence" value="ECO:0007669"/>
    <property type="project" value="TreeGrafter"/>
</dbReference>
<dbReference type="OrthoDB" id="3364175at2759"/>
<dbReference type="GO" id="GO:0006351">
    <property type="term" value="P:DNA-templated transcription"/>
    <property type="evidence" value="ECO:0007669"/>
    <property type="project" value="InterPro"/>
</dbReference>
<dbReference type="InterPro" id="IPR029058">
    <property type="entry name" value="AB_hydrolase_fold"/>
</dbReference>
<keyword evidence="3" id="KW-0804">Transcription</keyword>
<dbReference type="Pfam" id="PF00561">
    <property type="entry name" value="Abhydrolase_1"/>
    <property type="match status" value="1"/>
</dbReference>
<keyword evidence="4" id="KW-0539">Nucleus</keyword>
<dbReference type="HOGENOM" id="CLU_298591_0_0_1"/>
<keyword evidence="1" id="KW-0805">Transcription regulation</keyword>
<dbReference type="GO" id="GO:0000978">
    <property type="term" value="F:RNA polymerase II cis-regulatory region sequence-specific DNA binding"/>
    <property type="evidence" value="ECO:0007669"/>
    <property type="project" value="TreeGrafter"/>
</dbReference>
<dbReference type="Pfam" id="PF04082">
    <property type="entry name" value="Fungal_trans"/>
    <property type="match status" value="1"/>
</dbReference>
<evidence type="ECO:0000256" key="3">
    <source>
        <dbReference type="ARBA" id="ARBA00023163"/>
    </source>
</evidence>
<dbReference type="InterPro" id="IPR007219">
    <property type="entry name" value="XnlR_reg_dom"/>
</dbReference>
<sequence>MVPPRKTISVPHLGGITVGYRLSSAIPSKPTLVLIVPFTTTVDYYLPEFENAEITEQLNLLAVEPLGHGETRTKSETFTYWDTALAILQVLDALGFDKAFALGTSQGGWISARMALLAPEKIQGIILVGSSMDGETARARDLGCWDGVGATSALVTLGGNFAPVNDFEPGDAYYDFLMDIGYGKTVPRSTRDFWADTIKKTYQGDDGKRRICQAAINLATRDSLHARLPYIRCPVLWLQGTGDVVFSAANAQEEIKLFTNSKEAKLVTLKDGVHFLSFTHPKEVHQNILEFTSKWQAKLYVAQLEHRIESIEEFIRPLRQARTAGEPDRAYPLHNGAAYTPDDENHSTRDGDSVAHVAPQSVNPNAGEMGEVDASENSIDGMGAIKFTDEEDCGFFGPSSNIAFMRHISRAIARGNTRNPYGPALSPYDRFGGGMMSVQRSQPTSDNIGRRRSGNAAEGVNIYALPSEARTWNLIRKYFLKTGQLLPFIHEQSFCETYFQMKRDNFTKVRRTWLGLLNIVLAIATSLSTEGDLHAEKRIEESDIYYQRANGLCDRESRRNTSLEMVQYLLVLGQYLQGTQKSVQAWTTHGLAVIAAFQLGLHSPDANQGFSPLEREIRKRTWFGCIMLDRTLSMTFGRPCMIPESYVKLDMPVKDMQMLGHTLQIEPGPQRDAFFFTAAIKLYVVMYNVIDKCYGQNLGFEHAPTTVHVVSQVLEGEHQLEEWRLQLLPTLGLKISHKPFTPEDVERMDPDSVIPERFNIVLSLRYHNLRILLHRKFLEKFLDAYGAGDGGNHEKKLLQQVGINSVHNCVESAIMIISTVHTLASSTGWKRELLGAWNYSLYYTFNAGLVIFGALLIACKESIQDPAQWNVVDRARPYLDIAVEALKRLDSGNRVIERCVEYLSQLSVVLVALTSNGSTPNTNSNMYPPGYGPHLGSTPTSQNLSHLAGRYNFTNQSPVGVDLGEFMIDSDLDFLGRLFDLNRNVEAQGLDAADTADPQRGSFNVG</sequence>
<dbReference type="GO" id="GO:0000435">
    <property type="term" value="P:positive regulation of transcription from RNA polymerase II promoter by galactose"/>
    <property type="evidence" value="ECO:0007669"/>
    <property type="project" value="TreeGrafter"/>
</dbReference>
<dbReference type="PANTHER" id="PTHR47424">
    <property type="entry name" value="REGULATORY PROTEIN GAL4"/>
    <property type="match status" value="1"/>
</dbReference>
<dbReference type="Gene3D" id="3.40.50.1820">
    <property type="entry name" value="alpha/beta hydrolase"/>
    <property type="match status" value="1"/>
</dbReference>
<evidence type="ECO:0000256" key="2">
    <source>
        <dbReference type="ARBA" id="ARBA00023125"/>
    </source>
</evidence>
<evidence type="ECO:0000313" key="6">
    <source>
        <dbReference type="EMBL" id="GAD99319.1"/>
    </source>
</evidence>
<evidence type="ECO:0000256" key="1">
    <source>
        <dbReference type="ARBA" id="ARBA00023015"/>
    </source>
</evidence>
<dbReference type="InterPro" id="IPR000073">
    <property type="entry name" value="AB_hydrolase_1"/>
</dbReference>
<feature type="domain" description="Xylanolytic transcriptional activator regulatory" evidence="5">
    <location>
        <begin position="585"/>
        <end position="658"/>
    </location>
</feature>
<dbReference type="GO" id="GO:0008270">
    <property type="term" value="F:zinc ion binding"/>
    <property type="evidence" value="ECO:0007669"/>
    <property type="project" value="InterPro"/>
</dbReference>
<evidence type="ECO:0000313" key="7">
    <source>
        <dbReference type="Proteomes" id="UP000018001"/>
    </source>
</evidence>
<protein>
    <submittedName>
        <fullName evidence="6">C6 transcription factor</fullName>
    </submittedName>
</protein>
<gene>
    <name evidence="6" type="ORF">PVAR5_8031</name>
</gene>
<reference evidence="7" key="1">
    <citation type="journal article" date="2014" name="Genome Announc.">
        <title>Draft genome sequence of the formaldehyde-resistant fungus Byssochlamys spectabilis No. 5 (anamorph Paecilomyces variotii No. 5) (NBRC109023).</title>
        <authorList>
            <person name="Oka T."/>
            <person name="Ekino K."/>
            <person name="Fukuda K."/>
            <person name="Nomura Y."/>
        </authorList>
    </citation>
    <scope>NUCLEOTIDE SEQUENCE [LARGE SCALE GENOMIC DNA]</scope>
    <source>
        <strain evidence="7">No. 5 / NBRC 109023</strain>
    </source>
</reference>